<accession>A0A1T4Q4J2</accession>
<dbReference type="PANTHER" id="PTHR20974:SF0">
    <property type="entry name" value="UPF0585 PROTEIN CG18661"/>
    <property type="match status" value="1"/>
</dbReference>
<organism evidence="1 2">
    <name type="scientific">Lysobacter spongiicola DSM 21749</name>
    <dbReference type="NCBI Taxonomy" id="1122188"/>
    <lineage>
        <taxon>Bacteria</taxon>
        <taxon>Pseudomonadati</taxon>
        <taxon>Pseudomonadota</taxon>
        <taxon>Gammaproteobacteria</taxon>
        <taxon>Lysobacterales</taxon>
        <taxon>Lysobacteraceae</taxon>
        <taxon>Novilysobacter</taxon>
    </lineage>
</organism>
<dbReference type="STRING" id="1122188.SAMN02745674_01484"/>
<dbReference type="EMBL" id="FUXP01000004">
    <property type="protein sequence ID" value="SJZ98705.1"/>
    <property type="molecule type" value="Genomic_DNA"/>
</dbReference>
<gene>
    <name evidence="1" type="ORF">SAMN02745674_01484</name>
</gene>
<sequence>MDSITAPSRPFSAACARNREPILTVLLEQFRNAKQVLEVGSGTGQHAVHFAAAMPWLSWQCSDRAGNLPGVRAWLDEAALANTPAPVELDVAMVPWPALGPRDRFDAVFSANTLHIMSWAEVQAFFAGASAALAQHATIVVYGPFNYDGEFTSASNREFDASLKARDPRSGIRDVEAVDGLASGLGFQLAEDVAMPANNRCLVWRR</sequence>
<evidence type="ECO:0000313" key="2">
    <source>
        <dbReference type="Proteomes" id="UP000190061"/>
    </source>
</evidence>
<dbReference type="Proteomes" id="UP000190061">
    <property type="component" value="Unassembled WGS sequence"/>
</dbReference>
<dbReference type="SUPFAM" id="SSF53335">
    <property type="entry name" value="S-adenosyl-L-methionine-dependent methyltransferases"/>
    <property type="match status" value="1"/>
</dbReference>
<dbReference type="OrthoDB" id="5563826at2"/>
<name>A0A1T4Q4J2_9GAMM</name>
<dbReference type="PANTHER" id="PTHR20974">
    <property type="entry name" value="UPF0585 PROTEIN CG18661"/>
    <property type="match status" value="1"/>
</dbReference>
<reference evidence="1 2" key="1">
    <citation type="submission" date="2017-02" db="EMBL/GenBank/DDBJ databases">
        <authorList>
            <person name="Peterson S.W."/>
        </authorList>
    </citation>
    <scope>NUCLEOTIDE SEQUENCE [LARGE SCALE GENOMIC DNA]</scope>
    <source>
        <strain evidence="1 2">DSM 21749</strain>
    </source>
</reference>
<proteinExistence type="predicted"/>
<dbReference type="InterPro" id="IPR010342">
    <property type="entry name" value="DUF938"/>
</dbReference>
<dbReference type="Pfam" id="PF06080">
    <property type="entry name" value="DUF938"/>
    <property type="match status" value="1"/>
</dbReference>
<dbReference type="RefSeq" id="WP_078758081.1">
    <property type="nucleotide sequence ID" value="NZ_FUXP01000004.1"/>
</dbReference>
<dbReference type="AlphaFoldDB" id="A0A1T4Q4J2"/>
<evidence type="ECO:0008006" key="3">
    <source>
        <dbReference type="Google" id="ProtNLM"/>
    </source>
</evidence>
<protein>
    <recommendedName>
        <fullName evidence="3">DUF938 domain-containing protein</fullName>
    </recommendedName>
</protein>
<evidence type="ECO:0000313" key="1">
    <source>
        <dbReference type="EMBL" id="SJZ98705.1"/>
    </source>
</evidence>
<dbReference type="Gene3D" id="3.40.50.150">
    <property type="entry name" value="Vaccinia Virus protein VP39"/>
    <property type="match status" value="1"/>
</dbReference>
<dbReference type="InterPro" id="IPR029063">
    <property type="entry name" value="SAM-dependent_MTases_sf"/>
</dbReference>
<keyword evidence="2" id="KW-1185">Reference proteome</keyword>